<proteinExistence type="predicted"/>
<feature type="compositionally biased region" description="Basic and acidic residues" evidence="1">
    <location>
        <begin position="54"/>
        <end position="69"/>
    </location>
</feature>
<dbReference type="InterPro" id="IPR018244">
    <property type="entry name" value="Allrgn_V5/Tpx1_CS"/>
</dbReference>
<dbReference type="EMBL" id="JAIZAY010000003">
    <property type="protein sequence ID" value="KAJ8045233.1"/>
    <property type="molecule type" value="Genomic_DNA"/>
</dbReference>
<dbReference type="PANTHER" id="PTHR10334">
    <property type="entry name" value="CYSTEINE-RICH SECRETORY PROTEIN-RELATED"/>
    <property type="match status" value="1"/>
</dbReference>
<dbReference type="PROSITE" id="PS51257">
    <property type="entry name" value="PROKAR_LIPOPROTEIN"/>
    <property type="match status" value="1"/>
</dbReference>
<dbReference type="InterPro" id="IPR001283">
    <property type="entry name" value="CRISP-related"/>
</dbReference>
<gene>
    <name evidence="4" type="ORF">HOLleu_08197</name>
</gene>
<dbReference type="Pfam" id="PF00188">
    <property type="entry name" value="CAP"/>
    <property type="match status" value="1"/>
</dbReference>
<feature type="compositionally biased region" description="Basic and acidic residues" evidence="1">
    <location>
        <begin position="96"/>
        <end position="105"/>
    </location>
</feature>
<dbReference type="OrthoDB" id="335796at2759"/>
<feature type="chain" id="PRO_5040248749" evidence="2">
    <location>
        <begin position="21"/>
        <end position="318"/>
    </location>
</feature>
<dbReference type="InterPro" id="IPR035940">
    <property type="entry name" value="CAP_sf"/>
</dbReference>
<dbReference type="SUPFAM" id="SSF55797">
    <property type="entry name" value="PR-1-like"/>
    <property type="match status" value="1"/>
</dbReference>
<keyword evidence="2" id="KW-0732">Signal</keyword>
<dbReference type="PRINTS" id="PR00837">
    <property type="entry name" value="V5TPXLIKE"/>
</dbReference>
<comment type="caution">
    <text evidence="4">The sequence shown here is derived from an EMBL/GenBank/DDBJ whole genome shotgun (WGS) entry which is preliminary data.</text>
</comment>
<evidence type="ECO:0000313" key="5">
    <source>
        <dbReference type="Proteomes" id="UP001152320"/>
    </source>
</evidence>
<dbReference type="Proteomes" id="UP001152320">
    <property type="component" value="Chromosome 3"/>
</dbReference>
<sequence>MRFKILILVTFLFLLACSSGTPGGKGKKSKGKNRKRDREGSRDSSPASDRNRHRGEAPRPPDSPTESHRRGSPSSQDSEPAGNSRGGHSSAPPPIGRDDRHDRNSVQHRRRLQKQDPRRHSSQQNGPLPRSPNSDTPSVIQRRPSGETDPLGFSIGIAAVGTRISTTDSQNRLSEEQKGIFLEAHNQFRSEVSPTAANMVVLEWDDSLADMAQGWADQCTFAHGNPANISPFGYVGQNIWAGSGTTDTWNLFDMVKSWADEKEFYDYNSNSCSGVCGHYTQLVWAATTDVGCALASCSLLEGLGWSPATVLVCNYGEG</sequence>
<organism evidence="4 5">
    <name type="scientific">Holothuria leucospilota</name>
    <name type="common">Black long sea cucumber</name>
    <name type="synonym">Mertensiothuria leucospilota</name>
    <dbReference type="NCBI Taxonomy" id="206669"/>
    <lineage>
        <taxon>Eukaryota</taxon>
        <taxon>Metazoa</taxon>
        <taxon>Echinodermata</taxon>
        <taxon>Eleutherozoa</taxon>
        <taxon>Echinozoa</taxon>
        <taxon>Holothuroidea</taxon>
        <taxon>Aspidochirotacea</taxon>
        <taxon>Aspidochirotida</taxon>
        <taxon>Holothuriidae</taxon>
        <taxon>Holothuria</taxon>
    </lineage>
</organism>
<dbReference type="GO" id="GO:0005576">
    <property type="term" value="C:extracellular region"/>
    <property type="evidence" value="ECO:0007669"/>
    <property type="project" value="InterPro"/>
</dbReference>
<feature type="compositionally biased region" description="Polar residues" evidence="1">
    <location>
        <begin position="122"/>
        <end position="139"/>
    </location>
</feature>
<evidence type="ECO:0000256" key="2">
    <source>
        <dbReference type="SAM" id="SignalP"/>
    </source>
</evidence>
<reference evidence="4" key="1">
    <citation type="submission" date="2021-10" db="EMBL/GenBank/DDBJ databases">
        <title>Tropical sea cucumber genome reveals ecological adaptation and Cuvierian tubules defense mechanism.</title>
        <authorList>
            <person name="Chen T."/>
        </authorList>
    </citation>
    <scope>NUCLEOTIDE SEQUENCE</scope>
    <source>
        <strain evidence="4">Nanhai2018</strain>
        <tissue evidence="4">Muscle</tissue>
    </source>
</reference>
<accession>A0A9Q1CIA5</accession>
<dbReference type="SMART" id="SM00198">
    <property type="entry name" value="SCP"/>
    <property type="match status" value="1"/>
</dbReference>
<keyword evidence="5" id="KW-1185">Reference proteome</keyword>
<feature type="domain" description="SCP" evidence="3">
    <location>
        <begin position="176"/>
        <end position="316"/>
    </location>
</feature>
<dbReference type="InterPro" id="IPR014044">
    <property type="entry name" value="CAP_dom"/>
</dbReference>
<evidence type="ECO:0000313" key="4">
    <source>
        <dbReference type="EMBL" id="KAJ8045233.1"/>
    </source>
</evidence>
<dbReference type="PROSITE" id="PS01009">
    <property type="entry name" value="CRISP_1"/>
    <property type="match status" value="1"/>
</dbReference>
<feature type="region of interest" description="Disordered" evidence="1">
    <location>
        <begin position="17"/>
        <end position="153"/>
    </location>
</feature>
<evidence type="ECO:0000256" key="1">
    <source>
        <dbReference type="SAM" id="MobiDB-lite"/>
    </source>
</evidence>
<evidence type="ECO:0000259" key="3">
    <source>
        <dbReference type="SMART" id="SM00198"/>
    </source>
</evidence>
<dbReference type="AlphaFoldDB" id="A0A9Q1CIA5"/>
<feature type="compositionally biased region" description="Basic residues" evidence="1">
    <location>
        <begin position="25"/>
        <end position="35"/>
    </location>
</feature>
<dbReference type="Gene3D" id="3.40.33.10">
    <property type="entry name" value="CAP"/>
    <property type="match status" value="1"/>
</dbReference>
<feature type="signal peptide" evidence="2">
    <location>
        <begin position="1"/>
        <end position="20"/>
    </location>
</feature>
<name>A0A9Q1CIA5_HOLLE</name>
<protein>
    <submittedName>
        <fullName evidence="4">GLIPR1-like protein 1</fullName>
    </submittedName>
</protein>